<feature type="domain" description="PAS" evidence="7">
    <location>
        <begin position="210"/>
        <end position="282"/>
    </location>
</feature>
<feature type="transmembrane region" description="Helical" evidence="6">
    <location>
        <begin position="83"/>
        <end position="104"/>
    </location>
</feature>
<evidence type="ECO:0000256" key="1">
    <source>
        <dbReference type="ARBA" id="ARBA00000085"/>
    </source>
</evidence>
<feature type="transmembrane region" description="Helical" evidence="6">
    <location>
        <begin position="133"/>
        <end position="153"/>
    </location>
</feature>
<dbReference type="InterPro" id="IPR035965">
    <property type="entry name" value="PAS-like_dom_sf"/>
</dbReference>
<dbReference type="InterPro" id="IPR003661">
    <property type="entry name" value="HisK_dim/P_dom"/>
</dbReference>
<dbReference type="Gene3D" id="1.10.287.130">
    <property type="match status" value="1"/>
</dbReference>
<dbReference type="InterPro" id="IPR013656">
    <property type="entry name" value="PAS_4"/>
</dbReference>
<name>A0A1G8CJ81_CHIFI</name>
<dbReference type="OrthoDB" id="741455at2"/>
<dbReference type="PROSITE" id="PS50112">
    <property type="entry name" value="PAS"/>
    <property type="match status" value="1"/>
</dbReference>
<accession>A0A1G8CJ81</accession>
<reference evidence="8 9" key="1">
    <citation type="submission" date="2016-10" db="EMBL/GenBank/DDBJ databases">
        <authorList>
            <person name="de Groot N.N."/>
        </authorList>
    </citation>
    <scope>NUCLEOTIDE SEQUENCE [LARGE SCALE GENOMIC DNA]</scope>
    <source>
        <strain evidence="8 9">DSM 527</strain>
    </source>
</reference>
<dbReference type="InterPro" id="IPR036097">
    <property type="entry name" value="HisK_dim/P_sf"/>
</dbReference>
<evidence type="ECO:0000313" key="8">
    <source>
        <dbReference type="EMBL" id="SDH45432.1"/>
    </source>
</evidence>
<feature type="transmembrane region" description="Helical" evidence="6">
    <location>
        <begin position="32"/>
        <end position="54"/>
    </location>
</feature>
<evidence type="ECO:0000256" key="2">
    <source>
        <dbReference type="ARBA" id="ARBA00012438"/>
    </source>
</evidence>
<keyword evidence="6" id="KW-1133">Transmembrane helix</keyword>
<dbReference type="Gene3D" id="3.30.450.20">
    <property type="entry name" value="PAS domain"/>
    <property type="match status" value="1"/>
</dbReference>
<dbReference type="GO" id="GO:0000155">
    <property type="term" value="F:phosphorelay sensor kinase activity"/>
    <property type="evidence" value="ECO:0007669"/>
    <property type="project" value="InterPro"/>
</dbReference>
<evidence type="ECO:0000256" key="5">
    <source>
        <dbReference type="ARBA" id="ARBA00022777"/>
    </source>
</evidence>
<dbReference type="SUPFAM" id="SSF55785">
    <property type="entry name" value="PYP-like sensor domain (PAS domain)"/>
    <property type="match status" value="1"/>
</dbReference>
<keyword evidence="3" id="KW-0597">Phosphoprotein</keyword>
<dbReference type="PANTHER" id="PTHR43304:SF1">
    <property type="entry name" value="PAC DOMAIN-CONTAINING PROTEIN"/>
    <property type="match status" value="1"/>
</dbReference>
<feature type="transmembrane region" description="Helical" evidence="6">
    <location>
        <begin position="168"/>
        <end position="189"/>
    </location>
</feature>
<dbReference type="CDD" id="cd00130">
    <property type="entry name" value="PAS"/>
    <property type="match status" value="1"/>
</dbReference>
<dbReference type="SUPFAM" id="SSF47384">
    <property type="entry name" value="Homodimeric domain of signal transducing histidine kinase"/>
    <property type="match status" value="1"/>
</dbReference>
<protein>
    <recommendedName>
        <fullName evidence="2">histidine kinase</fullName>
        <ecNumber evidence="2">2.7.13.3</ecNumber>
    </recommendedName>
</protein>
<dbReference type="STRING" id="104663.SAMN04488121_112161"/>
<dbReference type="InterPro" id="IPR052162">
    <property type="entry name" value="Sensor_kinase/Photoreceptor"/>
</dbReference>
<dbReference type="NCBIfam" id="TIGR00229">
    <property type="entry name" value="sensory_box"/>
    <property type="match status" value="1"/>
</dbReference>
<dbReference type="Proteomes" id="UP000199045">
    <property type="component" value="Unassembled WGS sequence"/>
</dbReference>
<dbReference type="RefSeq" id="WP_089838221.1">
    <property type="nucleotide sequence ID" value="NZ_FNBN01000012.1"/>
</dbReference>
<dbReference type="AlphaFoldDB" id="A0A1G8CJ81"/>
<proteinExistence type="predicted"/>
<dbReference type="SMART" id="SM00091">
    <property type="entry name" value="PAS"/>
    <property type="match status" value="1"/>
</dbReference>
<comment type="catalytic activity">
    <reaction evidence="1">
        <text>ATP + protein L-histidine = ADP + protein N-phospho-L-histidine.</text>
        <dbReference type="EC" id="2.7.13.3"/>
    </reaction>
</comment>
<evidence type="ECO:0000256" key="6">
    <source>
        <dbReference type="SAM" id="Phobius"/>
    </source>
</evidence>
<dbReference type="SMART" id="SM00388">
    <property type="entry name" value="HisKA"/>
    <property type="match status" value="1"/>
</dbReference>
<dbReference type="Pfam" id="PF08448">
    <property type="entry name" value="PAS_4"/>
    <property type="match status" value="1"/>
</dbReference>
<dbReference type="Pfam" id="PF00512">
    <property type="entry name" value="HisKA"/>
    <property type="match status" value="1"/>
</dbReference>
<evidence type="ECO:0000313" key="9">
    <source>
        <dbReference type="Proteomes" id="UP000199045"/>
    </source>
</evidence>
<organism evidence="8 9">
    <name type="scientific">Chitinophaga filiformis</name>
    <name type="common">Myxococcus filiformis</name>
    <name type="synonym">Flexibacter filiformis</name>
    <dbReference type="NCBI Taxonomy" id="104663"/>
    <lineage>
        <taxon>Bacteria</taxon>
        <taxon>Pseudomonadati</taxon>
        <taxon>Bacteroidota</taxon>
        <taxon>Chitinophagia</taxon>
        <taxon>Chitinophagales</taxon>
        <taxon>Chitinophagaceae</taxon>
        <taxon>Chitinophaga</taxon>
    </lineage>
</organism>
<dbReference type="PANTHER" id="PTHR43304">
    <property type="entry name" value="PHYTOCHROME-LIKE PROTEIN CPH1"/>
    <property type="match status" value="1"/>
</dbReference>
<keyword evidence="4" id="KW-0808">Transferase</keyword>
<dbReference type="CDD" id="cd00082">
    <property type="entry name" value="HisKA"/>
    <property type="match status" value="1"/>
</dbReference>
<dbReference type="InterPro" id="IPR000014">
    <property type="entry name" value="PAS"/>
</dbReference>
<sequence>MPTRKPPSAFKAPSLGVLLMGKEDEFSFEHRVFNLTGAITLIILAAFLVIDLLIAANESTLLLVGLMVIQVIYYILSRKMRKYRSIIVSYVIVVYTGLSANYFFNAGIDGPTLLLFFTTLQLALNISHREKYVLWLILSLIIPGTLLAIELYIPGTISGYYKNPTEKIIDRFGCYVLSTIYIFFATSSFKRHITAQQEREKKRAADILDYSIRLRAFFESLTDNFVLLDRNMKVLYFNKAALELTTTLYDRKIEANLNIDQFVHESNKESFYYCFNTALSGTAIAREFPRVYGTKETWWLSSFNPARDENGEIIGVTMIMKDITDAYLYKLKIERKNEQLEKIAHIQAHELRGPLTSVQSLLELIKDEYRDMDLIYTRKLEEGLNRLDEKIKEIITLSSVDREEL</sequence>
<feature type="transmembrane region" description="Helical" evidence="6">
    <location>
        <begin position="60"/>
        <end position="76"/>
    </location>
</feature>
<gene>
    <name evidence="8" type="ORF">SAMN04488121_112161</name>
</gene>
<keyword evidence="6" id="KW-0472">Membrane</keyword>
<evidence type="ECO:0000259" key="7">
    <source>
        <dbReference type="PROSITE" id="PS50112"/>
    </source>
</evidence>
<keyword evidence="6" id="KW-0812">Transmembrane</keyword>
<evidence type="ECO:0000256" key="4">
    <source>
        <dbReference type="ARBA" id="ARBA00022679"/>
    </source>
</evidence>
<keyword evidence="5" id="KW-0418">Kinase</keyword>
<evidence type="ECO:0000256" key="3">
    <source>
        <dbReference type="ARBA" id="ARBA00022553"/>
    </source>
</evidence>
<dbReference type="EMBL" id="FNBN01000012">
    <property type="protein sequence ID" value="SDH45432.1"/>
    <property type="molecule type" value="Genomic_DNA"/>
</dbReference>
<dbReference type="EC" id="2.7.13.3" evidence="2"/>